<dbReference type="GO" id="GO:0004157">
    <property type="term" value="F:dihydropyrimidinase activity"/>
    <property type="evidence" value="ECO:0007669"/>
    <property type="project" value="UniProtKB-EC"/>
</dbReference>
<evidence type="ECO:0000256" key="2">
    <source>
        <dbReference type="ARBA" id="ARBA00036696"/>
    </source>
</evidence>
<dbReference type="EMBL" id="CAJNOK010009416">
    <property type="protein sequence ID" value="CAF1089504.1"/>
    <property type="molecule type" value="Genomic_DNA"/>
</dbReference>
<dbReference type="EMBL" id="CAJOBA010009433">
    <property type="protein sequence ID" value="CAF3851220.1"/>
    <property type="molecule type" value="Genomic_DNA"/>
</dbReference>
<comment type="catalytic activity">
    <reaction evidence="2">
        <text>5,6-dihydrouracil + H2O = 3-(carbamoylamino)propanoate + H(+)</text>
        <dbReference type="Rhea" id="RHEA:16121"/>
        <dbReference type="ChEBI" id="CHEBI:11892"/>
        <dbReference type="ChEBI" id="CHEBI:15377"/>
        <dbReference type="ChEBI" id="CHEBI:15378"/>
        <dbReference type="ChEBI" id="CHEBI:15901"/>
        <dbReference type="EC" id="3.5.2.2"/>
    </reaction>
</comment>
<dbReference type="Gene3D" id="3.20.20.140">
    <property type="entry name" value="Metal-dependent hydrolases"/>
    <property type="match status" value="1"/>
</dbReference>
<dbReference type="Pfam" id="PF01979">
    <property type="entry name" value="Amidohydro_1"/>
    <property type="match status" value="1"/>
</dbReference>
<dbReference type="AlphaFoldDB" id="A0A8S2KRN8"/>
<evidence type="ECO:0000256" key="1">
    <source>
        <dbReference type="ARBA" id="ARBA00001947"/>
    </source>
</evidence>
<feature type="domain" description="Amidohydrolase-related" evidence="4">
    <location>
        <begin position="55"/>
        <end position="98"/>
    </location>
</feature>
<comment type="caution">
    <text evidence="6">The sequence shown here is derived from an EMBL/GenBank/DDBJ whole genome shotgun (WGS) entry which is preliminary data.</text>
</comment>
<evidence type="ECO:0000259" key="4">
    <source>
        <dbReference type="Pfam" id="PF01979"/>
    </source>
</evidence>
<reference evidence="6" key="1">
    <citation type="submission" date="2021-02" db="EMBL/GenBank/DDBJ databases">
        <authorList>
            <person name="Nowell W R."/>
        </authorList>
    </citation>
    <scope>NUCLEOTIDE SEQUENCE</scope>
</reference>
<sequence length="99" mass="10672">MDTSQHRLLIKGGKVVNNDSSMVTDVFIEDGIIRQIGLNLVVPGGTKIIDATGKLVMPGGIDTHTHFELPFMGTRSVDDFYTGTRAAIAGGTTTIRKHF</sequence>
<dbReference type="Gene3D" id="2.30.40.10">
    <property type="entry name" value="Urease, subunit C, domain 1"/>
    <property type="match status" value="1"/>
</dbReference>
<proteinExistence type="predicted"/>
<protein>
    <recommendedName>
        <fullName evidence="3">dihydropyrimidinase</fullName>
        <ecNumber evidence="3">3.5.2.2</ecNumber>
    </recommendedName>
</protein>
<dbReference type="PANTHER" id="PTHR11647">
    <property type="entry name" value="HYDRANTOINASE/DIHYDROPYRIMIDINASE FAMILY MEMBER"/>
    <property type="match status" value="1"/>
</dbReference>
<evidence type="ECO:0000313" key="5">
    <source>
        <dbReference type="EMBL" id="CAF1089504.1"/>
    </source>
</evidence>
<evidence type="ECO:0000313" key="6">
    <source>
        <dbReference type="EMBL" id="CAF3851220.1"/>
    </source>
</evidence>
<dbReference type="GO" id="GO:0005829">
    <property type="term" value="C:cytosol"/>
    <property type="evidence" value="ECO:0007669"/>
    <property type="project" value="TreeGrafter"/>
</dbReference>
<dbReference type="InterPro" id="IPR050378">
    <property type="entry name" value="Metallo-dep_Hydrolases_sf"/>
</dbReference>
<evidence type="ECO:0000313" key="7">
    <source>
        <dbReference type="Proteomes" id="UP000682733"/>
    </source>
</evidence>
<evidence type="ECO:0000256" key="3">
    <source>
        <dbReference type="ARBA" id="ARBA00039113"/>
    </source>
</evidence>
<accession>A0A8S2KRN8</accession>
<dbReference type="PANTHER" id="PTHR11647:SF1">
    <property type="entry name" value="COLLAPSIN RESPONSE MEDIATOR PROTEIN"/>
    <property type="match status" value="1"/>
</dbReference>
<organism evidence="6 7">
    <name type="scientific">Didymodactylos carnosus</name>
    <dbReference type="NCBI Taxonomy" id="1234261"/>
    <lineage>
        <taxon>Eukaryota</taxon>
        <taxon>Metazoa</taxon>
        <taxon>Spiralia</taxon>
        <taxon>Gnathifera</taxon>
        <taxon>Rotifera</taxon>
        <taxon>Eurotatoria</taxon>
        <taxon>Bdelloidea</taxon>
        <taxon>Philodinida</taxon>
        <taxon>Philodinidae</taxon>
        <taxon>Didymodactylos</taxon>
    </lineage>
</organism>
<dbReference type="Proteomes" id="UP000682733">
    <property type="component" value="Unassembled WGS sequence"/>
</dbReference>
<dbReference type="Proteomes" id="UP000677228">
    <property type="component" value="Unassembled WGS sequence"/>
</dbReference>
<dbReference type="EC" id="3.5.2.2" evidence="3"/>
<dbReference type="InterPro" id="IPR011059">
    <property type="entry name" value="Metal-dep_hydrolase_composite"/>
</dbReference>
<dbReference type="SUPFAM" id="SSF51338">
    <property type="entry name" value="Composite domain of metallo-dependent hydrolases"/>
    <property type="match status" value="1"/>
</dbReference>
<gene>
    <name evidence="5" type="ORF">OVA965_LOCUS18744</name>
    <name evidence="6" type="ORF">TMI583_LOCUS18756</name>
</gene>
<dbReference type="InterPro" id="IPR006680">
    <property type="entry name" value="Amidohydro-rel"/>
</dbReference>
<dbReference type="GO" id="GO:0006208">
    <property type="term" value="P:pyrimidine nucleobase catabolic process"/>
    <property type="evidence" value="ECO:0007669"/>
    <property type="project" value="TreeGrafter"/>
</dbReference>
<comment type="cofactor">
    <cofactor evidence="1">
        <name>Zn(2+)</name>
        <dbReference type="ChEBI" id="CHEBI:29105"/>
    </cofactor>
</comment>
<name>A0A8S2KRN8_9BILA</name>